<keyword evidence="11" id="KW-1185">Reference proteome</keyword>
<evidence type="ECO:0000313" key="10">
    <source>
        <dbReference type="EMBL" id="MBB5346579.1"/>
    </source>
</evidence>
<proteinExistence type="inferred from homology"/>
<feature type="domain" description="ABC3 transporter permease C-terminal" evidence="8">
    <location>
        <begin position="293"/>
        <end position="406"/>
    </location>
</feature>
<dbReference type="InterPro" id="IPR025857">
    <property type="entry name" value="MacB_PCD"/>
</dbReference>
<dbReference type="InterPro" id="IPR050250">
    <property type="entry name" value="Macrolide_Exporter_MacB"/>
</dbReference>
<evidence type="ECO:0000313" key="11">
    <source>
        <dbReference type="Proteomes" id="UP000539642"/>
    </source>
</evidence>
<keyword evidence="5 7" id="KW-0472">Membrane</keyword>
<dbReference type="PANTHER" id="PTHR30572:SF4">
    <property type="entry name" value="ABC TRANSPORTER PERMEASE YTRF"/>
    <property type="match status" value="1"/>
</dbReference>
<feature type="transmembrane region" description="Helical" evidence="7">
    <location>
        <begin position="335"/>
        <end position="364"/>
    </location>
</feature>
<evidence type="ECO:0000256" key="3">
    <source>
        <dbReference type="ARBA" id="ARBA00022692"/>
    </source>
</evidence>
<protein>
    <submittedName>
        <fullName evidence="10">Putative ABC transport system permease protein</fullName>
    </submittedName>
</protein>
<dbReference type="RefSeq" id="WP_183347535.1">
    <property type="nucleotide sequence ID" value="NZ_JACHEO010000001.1"/>
</dbReference>
<dbReference type="Pfam" id="PF12704">
    <property type="entry name" value="MacB_PCD"/>
    <property type="match status" value="1"/>
</dbReference>
<keyword evidence="3 7" id="KW-0812">Transmembrane</keyword>
<dbReference type="InterPro" id="IPR003838">
    <property type="entry name" value="ABC3_permease_C"/>
</dbReference>
<evidence type="ECO:0000256" key="5">
    <source>
        <dbReference type="ARBA" id="ARBA00023136"/>
    </source>
</evidence>
<dbReference type="EMBL" id="JACHEO010000001">
    <property type="protein sequence ID" value="MBB5346579.1"/>
    <property type="molecule type" value="Genomic_DNA"/>
</dbReference>
<organism evidence="10 11">
    <name type="scientific">Desulfoprunum benzoelyticum</name>
    <dbReference type="NCBI Taxonomy" id="1506996"/>
    <lineage>
        <taxon>Bacteria</taxon>
        <taxon>Pseudomonadati</taxon>
        <taxon>Thermodesulfobacteriota</taxon>
        <taxon>Desulfobulbia</taxon>
        <taxon>Desulfobulbales</taxon>
        <taxon>Desulfobulbaceae</taxon>
        <taxon>Desulfoprunum</taxon>
    </lineage>
</organism>
<feature type="transmembrane region" description="Helical" evidence="7">
    <location>
        <begin position="20"/>
        <end position="40"/>
    </location>
</feature>
<sequence>MTKILLLIAVARRSLFVHKLRSFLSVLGVVCGVMAVMSMISTGEGAKEEVLQQIEEMGITNIYINRLALTKEQLQSAREKRSYGLSWHDVGRLREGGLFFKEVAALREVTATPLGTGRTILPKIVLCTASYAKVMGLTLAEGRFLHDRDMTARAMVCVLGARIARALGREGRTGSTLRIGDALYTVVGILSEQDLGGAEKVKVSRDNLNEMIFLPFSQTGIETLAAEEITRSHLTRIIVEIDSQAHVFAAARLIGRIMDISHNSVRDYQVVVPLELLQQSLQTQRIFNIVLAVIGGISLLVGGIGIMNIMLATVSERKREIGIRRAVGATRRDIVVQFLTESILLTVTGGILGIVSGFVFVVAMELLTGWSIRITVGAMLIPFTLAVMTGVFFGLYPALQAARLDPIKALRTI</sequence>
<evidence type="ECO:0000256" key="4">
    <source>
        <dbReference type="ARBA" id="ARBA00022989"/>
    </source>
</evidence>
<feature type="transmembrane region" description="Helical" evidence="7">
    <location>
        <begin position="286"/>
        <end position="314"/>
    </location>
</feature>
<dbReference type="GO" id="GO:0005886">
    <property type="term" value="C:plasma membrane"/>
    <property type="evidence" value="ECO:0007669"/>
    <property type="project" value="UniProtKB-SubCell"/>
</dbReference>
<feature type="domain" description="MacB-like periplasmic core" evidence="9">
    <location>
        <begin position="22"/>
        <end position="254"/>
    </location>
</feature>
<accession>A0A840UYQ7</accession>
<gene>
    <name evidence="10" type="ORF">HNQ81_000286</name>
</gene>
<feature type="transmembrane region" description="Helical" evidence="7">
    <location>
        <begin position="370"/>
        <end position="396"/>
    </location>
</feature>
<evidence type="ECO:0000256" key="1">
    <source>
        <dbReference type="ARBA" id="ARBA00004651"/>
    </source>
</evidence>
<name>A0A840UYQ7_9BACT</name>
<evidence type="ECO:0000259" key="8">
    <source>
        <dbReference type="Pfam" id="PF02687"/>
    </source>
</evidence>
<reference evidence="10 11" key="1">
    <citation type="submission" date="2020-08" db="EMBL/GenBank/DDBJ databases">
        <title>Genomic Encyclopedia of Type Strains, Phase IV (KMG-IV): sequencing the most valuable type-strain genomes for metagenomic binning, comparative biology and taxonomic classification.</title>
        <authorList>
            <person name="Goeker M."/>
        </authorList>
    </citation>
    <scope>NUCLEOTIDE SEQUENCE [LARGE SCALE GENOMIC DNA]</scope>
    <source>
        <strain evidence="10 11">DSM 28570</strain>
    </source>
</reference>
<dbReference type="AlphaFoldDB" id="A0A840UYQ7"/>
<dbReference type="GO" id="GO:0022857">
    <property type="term" value="F:transmembrane transporter activity"/>
    <property type="evidence" value="ECO:0007669"/>
    <property type="project" value="TreeGrafter"/>
</dbReference>
<comment type="caution">
    <text evidence="10">The sequence shown here is derived from an EMBL/GenBank/DDBJ whole genome shotgun (WGS) entry which is preliminary data.</text>
</comment>
<evidence type="ECO:0000256" key="6">
    <source>
        <dbReference type="ARBA" id="ARBA00038076"/>
    </source>
</evidence>
<evidence type="ECO:0000259" key="9">
    <source>
        <dbReference type="Pfam" id="PF12704"/>
    </source>
</evidence>
<evidence type="ECO:0000256" key="7">
    <source>
        <dbReference type="SAM" id="Phobius"/>
    </source>
</evidence>
<dbReference type="Pfam" id="PF02687">
    <property type="entry name" value="FtsX"/>
    <property type="match status" value="1"/>
</dbReference>
<dbReference type="PANTHER" id="PTHR30572">
    <property type="entry name" value="MEMBRANE COMPONENT OF TRANSPORTER-RELATED"/>
    <property type="match status" value="1"/>
</dbReference>
<keyword evidence="2" id="KW-1003">Cell membrane</keyword>
<keyword evidence="4 7" id="KW-1133">Transmembrane helix</keyword>
<comment type="subcellular location">
    <subcellularLocation>
        <location evidence="1">Cell membrane</location>
        <topology evidence="1">Multi-pass membrane protein</topology>
    </subcellularLocation>
</comment>
<dbReference type="Proteomes" id="UP000539642">
    <property type="component" value="Unassembled WGS sequence"/>
</dbReference>
<evidence type="ECO:0000256" key="2">
    <source>
        <dbReference type="ARBA" id="ARBA00022475"/>
    </source>
</evidence>
<comment type="similarity">
    <text evidence="6">Belongs to the ABC-4 integral membrane protein family.</text>
</comment>